<name>A0AA39LRB1_9BILA</name>
<dbReference type="SMART" id="SM00034">
    <property type="entry name" value="CLECT"/>
    <property type="match status" value="3"/>
</dbReference>
<evidence type="ECO:0000259" key="3">
    <source>
        <dbReference type="PROSITE" id="PS50041"/>
    </source>
</evidence>
<keyword evidence="1" id="KW-1015">Disulfide bond</keyword>
<evidence type="ECO:0000256" key="2">
    <source>
        <dbReference type="SAM" id="SignalP"/>
    </source>
</evidence>
<dbReference type="PANTHER" id="PTHR22991:SF40">
    <property type="entry name" value="PROTEIN CBG13490"/>
    <property type="match status" value="1"/>
</dbReference>
<dbReference type="InterPro" id="IPR016187">
    <property type="entry name" value="CTDL_fold"/>
</dbReference>
<dbReference type="InterPro" id="IPR001304">
    <property type="entry name" value="C-type_lectin-like"/>
</dbReference>
<organism evidence="4 5">
    <name type="scientific">Steinernema hermaphroditum</name>
    <dbReference type="NCBI Taxonomy" id="289476"/>
    <lineage>
        <taxon>Eukaryota</taxon>
        <taxon>Metazoa</taxon>
        <taxon>Ecdysozoa</taxon>
        <taxon>Nematoda</taxon>
        <taxon>Chromadorea</taxon>
        <taxon>Rhabditida</taxon>
        <taxon>Tylenchina</taxon>
        <taxon>Panagrolaimomorpha</taxon>
        <taxon>Strongyloidoidea</taxon>
        <taxon>Steinernematidae</taxon>
        <taxon>Steinernema</taxon>
    </lineage>
</organism>
<dbReference type="InterPro" id="IPR016186">
    <property type="entry name" value="C-type_lectin-like/link_sf"/>
</dbReference>
<feature type="domain" description="C-type lectin" evidence="3">
    <location>
        <begin position="369"/>
        <end position="472"/>
    </location>
</feature>
<dbReference type="EMBL" id="JAUCMV010000004">
    <property type="protein sequence ID" value="KAK0406520.1"/>
    <property type="molecule type" value="Genomic_DNA"/>
</dbReference>
<evidence type="ECO:0000313" key="4">
    <source>
        <dbReference type="EMBL" id="KAK0406520.1"/>
    </source>
</evidence>
<accession>A0AA39LRB1</accession>
<keyword evidence="5" id="KW-1185">Reference proteome</keyword>
<comment type="caution">
    <text evidence="4">The sequence shown here is derived from an EMBL/GenBank/DDBJ whole genome shotgun (WGS) entry which is preliminary data.</text>
</comment>
<protein>
    <recommendedName>
        <fullName evidence="3">C-type lectin domain-containing protein</fullName>
    </recommendedName>
</protein>
<dbReference type="AlphaFoldDB" id="A0AA39LRB1"/>
<dbReference type="Pfam" id="PF00059">
    <property type="entry name" value="Lectin_C"/>
    <property type="match status" value="3"/>
</dbReference>
<keyword evidence="2" id="KW-0732">Signal</keyword>
<feature type="signal peptide" evidence="2">
    <location>
        <begin position="1"/>
        <end position="18"/>
    </location>
</feature>
<sequence length="473" mass="51484">MTLLTAALLLSLVATVLSAPSCPYKPSLAPLSPAQEPTAWQILGDYKYTLIRDPLPFDKAEATCNYIGGHLISIHDQEQAVFINFFLGSPVLFIGGVHISDADKCWTDGSNVDGNFIPDSSDTQPYCVSYVEHGAVSFEFQPRSCEEPAPFVCQVSISNPLTRPPTTLPPPTPAPSTTCPFQPTGKPIQVNEELKWKLYVDAEYAFIKDVASFADAEATCASLGGHLPSEHDYGQFLFVGLQIPPLPYQPREFYTGGIQAGQDSKCWTDGSPFNYAAEIDPLDSTPNCLLQKEIGIVRFKWIGVKCDEPHPFVCARPVGGPTTTAPSTVDPITTPSTPFILQCPFKSDRNPIPTPQPSWKGRFLSFKKYAFIAGPLSFEDAQASCAYLSANLASAHSRSDSSFLAGLIPEGSTSVWIGGLSPGEDKYCWTDDTRWNFDLLNNPVTQLSCVQINNKEVWNQANCGAAAGYICEK</sequence>
<dbReference type="InterPro" id="IPR050976">
    <property type="entry name" value="Snaclec"/>
</dbReference>
<feature type="chain" id="PRO_5041380180" description="C-type lectin domain-containing protein" evidence="2">
    <location>
        <begin position="19"/>
        <end position="473"/>
    </location>
</feature>
<reference evidence="4" key="1">
    <citation type="submission" date="2023-06" db="EMBL/GenBank/DDBJ databases">
        <title>Genomic analysis of the entomopathogenic nematode Steinernema hermaphroditum.</title>
        <authorList>
            <person name="Schwarz E.M."/>
            <person name="Heppert J.K."/>
            <person name="Baniya A."/>
            <person name="Schwartz H.T."/>
            <person name="Tan C.-H."/>
            <person name="Antoshechkin I."/>
            <person name="Sternberg P.W."/>
            <person name="Goodrich-Blair H."/>
            <person name="Dillman A.R."/>
        </authorList>
    </citation>
    <scope>NUCLEOTIDE SEQUENCE</scope>
    <source>
        <strain evidence="4">PS9179</strain>
        <tissue evidence="4">Whole animal</tissue>
    </source>
</reference>
<dbReference type="PANTHER" id="PTHR22991">
    <property type="entry name" value="PROTEIN CBG13490"/>
    <property type="match status" value="1"/>
</dbReference>
<dbReference type="SUPFAM" id="SSF56436">
    <property type="entry name" value="C-type lectin-like"/>
    <property type="match status" value="3"/>
</dbReference>
<feature type="domain" description="C-type lectin" evidence="3">
    <location>
        <begin position="43"/>
        <end position="154"/>
    </location>
</feature>
<feature type="domain" description="C-type lectin" evidence="3">
    <location>
        <begin position="199"/>
        <end position="315"/>
    </location>
</feature>
<dbReference type="Proteomes" id="UP001175271">
    <property type="component" value="Unassembled WGS sequence"/>
</dbReference>
<proteinExistence type="predicted"/>
<dbReference type="Gene3D" id="3.10.100.10">
    <property type="entry name" value="Mannose-Binding Protein A, subunit A"/>
    <property type="match status" value="3"/>
</dbReference>
<gene>
    <name evidence="4" type="ORF">QR680_018623</name>
</gene>
<dbReference type="CDD" id="cd00037">
    <property type="entry name" value="CLECT"/>
    <property type="match status" value="3"/>
</dbReference>
<evidence type="ECO:0000313" key="5">
    <source>
        <dbReference type="Proteomes" id="UP001175271"/>
    </source>
</evidence>
<dbReference type="PROSITE" id="PS50041">
    <property type="entry name" value="C_TYPE_LECTIN_2"/>
    <property type="match status" value="3"/>
</dbReference>
<evidence type="ECO:0000256" key="1">
    <source>
        <dbReference type="ARBA" id="ARBA00023157"/>
    </source>
</evidence>